<gene>
    <name evidence="2" type="ORF">ABE541_26325</name>
</gene>
<evidence type="ECO:0000313" key="2">
    <source>
        <dbReference type="EMBL" id="MEN5380805.1"/>
    </source>
</evidence>
<dbReference type="Pfam" id="PF13149">
    <property type="entry name" value="Mfa_like_1"/>
    <property type="match status" value="1"/>
</dbReference>
<feature type="region of interest" description="Disordered" evidence="1">
    <location>
        <begin position="414"/>
        <end position="441"/>
    </location>
</feature>
<evidence type="ECO:0000313" key="3">
    <source>
        <dbReference type="Proteomes" id="UP001409291"/>
    </source>
</evidence>
<accession>A0ABV0C1A8</accession>
<comment type="caution">
    <text evidence="2">The sequence shown here is derived from an EMBL/GenBank/DDBJ whole genome shotgun (WGS) entry which is preliminary data.</text>
</comment>
<dbReference type="EMBL" id="JBDJNQ010000035">
    <property type="protein sequence ID" value="MEN5380805.1"/>
    <property type="molecule type" value="Genomic_DNA"/>
</dbReference>
<protein>
    <recommendedName>
        <fullName evidence="4">Fibrobacter succinogenes major paralogous domain-containing protein</fullName>
    </recommendedName>
</protein>
<feature type="compositionally biased region" description="Polar residues" evidence="1">
    <location>
        <begin position="420"/>
        <end position="435"/>
    </location>
</feature>
<reference evidence="2 3" key="1">
    <citation type="submission" date="2024-04" db="EMBL/GenBank/DDBJ databases">
        <title>WGS of bacteria from Torrens River.</title>
        <authorList>
            <person name="Wyrsch E.R."/>
            <person name="Drigo B."/>
        </authorList>
    </citation>
    <scope>NUCLEOTIDE SEQUENCE [LARGE SCALE GENOMIC DNA]</scope>
    <source>
        <strain evidence="2 3">TWI391</strain>
    </source>
</reference>
<keyword evidence="3" id="KW-1185">Reference proteome</keyword>
<evidence type="ECO:0008006" key="4">
    <source>
        <dbReference type="Google" id="ProtNLM"/>
    </source>
</evidence>
<name>A0ABV0C1A8_9SPHI</name>
<proteinExistence type="predicted"/>
<sequence>MKKNIISSSRRAVVKLGIFAAIAILVVSCQKKEEKGGAGAQGPAKVTIKVGHTVFDNEVPIGHKSKSDSSGTHADAYAVQSNTVSYNDEFDVISEFTPIRKEPKQATTSALGSIGTTAAVEEDMGDGFKYKVAIFDEAGRYINHRNYERNYEGGAAPIILDGGKRYTFVAYSLNNKQTLPEITFSDPANKTLSTATVSVNGTADLMYFSKSMIVSGDEENALDITFKHLFSQITTTIDASQTGYNITAIRSGISRHMPNASIALADGDITRSGAMNLSYETFSTLGTTIVKSDPTMINAVAGNIAEYRLLSLTVGPMVQTNLTPFTGLNLTPGVKYNLLLKIVPKDGYLTYRGLPAVRINGNIWARHNMGVNISVDPDALPMTSSRHGNYYQWGKILSTGTGTSTTQNGNYNNTIPNGNAWNSGTENSPSKNTANDPCPTGWRVPTKTEMQILLNATTTRSVGSRTERMTNYSGATILTSKRKRDVIMTIPAQGGMSVDDGPIPGGVHERGLNFYLWCNTPSIIDGVMWGTTLYGNPDGSIFLYEGAHRLRSHNIRCIGI</sequence>
<dbReference type="InterPro" id="IPR025049">
    <property type="entry name" value="Mfa-like_1"/>
</dbReference>
<evidence type="ECO:0000256" key="1">
    <source>
        <dbReference type="SAM" id="MobiDB-lite"/>
    </source>
</evidence>
<organism evidence="2 3">
    <name type="scientific">Sphingobacterium kitahiroshimense</name>
    <dbReference type="NCBI Taxonomy" id="470446"/>
    <lineage>
        <taxon>Bacteria</taxon>
        <taxon>Pseudomonadati</taxon>
        <taxon>Bacteroidota</taxon>
        <taxon>Sphingobacteriia</taxon>
        <taxon>Sphingobacteriales</taxon>
        <taxon>Sphingobacteriaceae</taxon>
        <taxon>Sphingobacterium</taxon>
    </lineage>
</organism>
<dbReference type="RefSeq" id="WP_346583756.1">
    <property type="nucleotide sequence ID" value="NZ_JBDJNQ010000035.1"/>
</dbReference>
<dbReference type="PROSITE" id="PS51257">
    <property type="entry name" value="PROKAR_LIPOPROTEIN"/>
    <property type="match status" value="1"/>
</dbReference>
<dbReference type="Proteomes" id="UP001409291">
    <property type="component" value="Unassembled WGS sequence"/>
</dbReference>